<dbReference type="STRING" id="889453.SAMN03080601_03039"/>
<dbReference type="RefSeq" id="WP_079558713.1">
    <property type="nucleotide sequence ID" value="NZ_CP021904.1"/>
</dbReference>
<name>A0A1T5HST2_9BACT</name>
<dbReference type="OrthoDB" id="5402078at2"/>
<gene>
    <name evidence="1" type="ORF">SAMN03080601_03039</name>
</gene>
<keyword evidence="2" id="KW-1185">Reference proteome</keyword>
<dbReference type="Gene3D" id="2.20.28.30">
    <property type="entry name" value="RNA polymerase ii, chain L"/>
    <property type="match status" value="1"/>
</dbReference>
<sequence>MPTTGEKPGTGDYKCTKCGKVVTITNDSEALPVCPVCGHKEWDQI</sequence>
<dbReference type="InterPro" id="IPR009912">
    <property type="entry name" value="DUF1451"/>
</dbReference>
<dbReference type="Pfam" id="PF07295">
    <property type="entry name" value="DUF1451"/>
    <property type="match status" value="1"/>
</dbReference>
<dbReference type="EMBL" id="FUYV01000020">
    <property type="protein sequence ID" value="SKC23754.1"/>
    <property type="molecule type" value="Genomic_DNA"/>
</dbReference>
<dbReference type="AlphaFoldDB" id="A0A1T5HST2"/>
<protein>
    <submittedName>
        <fullName evidence="1">Zinc-ribbon containing domain-containing protein</fullName>
    </submittedName>
</protein>
<evidence type="ECO:0000313" key="2">
    <source>
        <dbReference type="Proteomes" id="UP000191055"/>
    </source>
</evidence>
<proteinExistence type="predicted"/>
<reference evidence="1 2" key="1">
    <citation type="submission" date="2017-02" db="EMBL/GenBank/DDBJ databases">
        <authorList>
            <person name="Peterson S.W."/>
        </authorList>
    </citation>
    <scope>NUCLEOTIDE SEQUENCE [LARGE SCALE GENOMIC DNA]</scope>
    <source>
        <strain evidence="1 2">DSM 24412</strain>
    </source>
</reference>
<evidence type="ECO:0000313" key="1">
    <source>
        <dbReference type="EMBL" id="SKC23754.1"/>
    </source>
</evidence>
<accession>A0A1T5HST2</accession>
<organism evidence="1 2">
    <name type="scientific">Alkalitalea saponilacus</name>
    <dbReference type="NCBI Taxonomy" id="889453"/>
    <lineage>
        <taxon>Bacteria</taxon>
        <taxon>Pseudomonadati</taxon>
        <taxon>Bacteroidota</taxon>
        <taxon>Bacteroidia</taxon>
        <taxon>Marinilabiliales</taxon>
        <taxon>Marinilabiliaceae</taxon>
        <taxon>Alkalitalea</taxon>
    </lineage>
</organism>
<dbReference type="Proteomes" id="UP000191055">
    <property type="component" value="Unassembled WGS sequence"/>
</dbReference>